<reference evidence="1 2" key="1">
    <citation type="submission" date="2019-03" db="EMBL/GenBank/DDBJ databases">
        <title>Genomic Encyclopedia of Type Strains, Phase IV (KMG-IV): sequencing the most valuable type-strain genomes for metagenomic binning, comparative biology and taxonomic classification.</title>
        <authorList>
            <person name="Goeker M."/>
        </authorList>
    </citation>
    <scope>NUCLEOTIDE SEQUENCE [LARGE SCALE GENOMIC DNA]</scope>
    <source>
        <strain evidence="1 2">DSM 15969</strain>
    </source>
</reference>
<evidence type="ECO:0000313" key="2">
    <source>
        <dbReference type="Proteomes" id="UP000295063"/>
    </source>
</evidence>
<name>A0A4R1Q4N9_9FIRM</name>
<dbReference type="RefSeq" id="WP_165898743.1">
    <property type="nucleotide sequence ID" value="NZ_SLUI01000001.1"/>
</dbReference>
<evidence type="ECO:0000313" key="1">
    <source>
        <dbReference type="EMBL" id="TCL39982.1"/>
    </source>
</evidence>
<dbReference type="AlphaFoldDB" id="A0A4R1Q4N9"/>
<dbReference type="Proteomes" id="UP000295063">
    <property type="component" value="Unassembled WGS sequence"/>
</dbReference>
<accession>A0A4R1Q4N9</accession>
<gene>
    <name evidence="1" type="ORF">EV210_101182</name>
</gene>
<dbReference type="EMBL" id="SLUI01000001">
    <property type="protein sequence ID" value="TCL39982.1"/>
    <property type="molecule type" value="Genomic_DNA"/>
</dbReference>
<sequence length="50" mass="5906">MVYRAVANPSLYHCGYRWVVVDVNYNTESRHHTRDDAERAAERLNKIKAE</sequence>
<keyword evidence="2" id="KW-1185">Reference proteome</keyword>
<proteinExistence type="predicted"/>
<organism evidence="1 2">
    <name type="scientific">Anaerospora hongkongensis</name>
    <dbReference type="NCBI Taxonomy" id="244830"/>
    <lineage>
        <taxon>Bacteria</taxon>
        <taxon>Bacillati</taxon>
        <taxon>Bacillota</taxon>
        <taxon>Negativicutes</taxon>
        <taxon>Selenomonadales</taxon>
        <taxon>Sporomusaceae</taxon>
        <taxon>Anaerospora</taxon>
    </lineage>
</organism>
<comment type="caution">
    <text evidence="1">The sequence shown here is derived from an EMBL/GenBank/DDBJ whole genome shotgun (WGS) entry which is preliminary data.</text>
</comment>
<protein>
    <submittedName>
        <fullName evidence="1">Uncharacterized protein</fullName>
    </submittedName>
</protein>